<reference evidence="2 4" key="1">
    <citation type="submission" date="2016-10" db="EMBL/GenBank/DDBJ databases">
        <authorList>
            <person name="de Groot N.N."/>
        </authorList>
    </citation>
    <scope>NUCLEOTIDE SEQUENCE [LARGE SCALE GENOMIC DNA]</scope>
    <source>
        <strain evidence="2 4">WG14</strain>
    </source>
</reference>
<accession>A0A1G6QHY0</accession>
<dbReference type="EMBL" id="FMYV01000012">
    <property type="protein sequence ID" value="SDC91255.1"/>
    <property type="molecule type" value="Genomic_DNA"/>
</dbReference>
<name>A0A1G6QHY0_9BACT</name>
<sequence length="131" mass="15165">MKMTYDKKSDSAYIYLNKNEKTKVLKTIEINNNINYNADLDENDNIIGIEILDFKKTYGYIPNSIDVDFLDQNDNLKVFTPDEVAKILKVNSDTVRKYIREGKMPASKIGNTYRITSKNITDFLNQNLINV</sequence>
<protein>
    <submittedName>
        <fullName evidence="2">DNA binding domain-containing protein, excisionase family</fullName>
    </submittedName>
    <submittedName>
        <fullName evidence="3">DUF2283 domain-containing protein</fullName>
    </submittedName>
</protein>
<dbReference type="AlphaFoldDB" id="A0A1G6QHY0"/>
<proteinExistence type="predicted"/>
<dbReference type="Pfam" id="PF10049">
    <property type="entry name" value="DUF2283"/>
    <property type="match status" value="1"/>
</dbReference>
<dbReference type="OrthoDB" id="964410at2"/>
<dbReference type="Proteomes" id="UP000199322">
    <property type="component" value="Unassembled WGS sequence"/>
</dbReference>
<evidence type="ECO:0000313" key="2">
    <source>
        <dbReference type="EMBL" id="SDC91255.1"/>
    </source>
</evidence>
<evidence type="ECO:0000313" key="4">
    <source>
        <dbReference type="Proteomes" id="UP000199322"/>
    </source>
</evidence>
<dbReference type="Pfam" id="PF12728">
    <property type="entry name" value="HTH_17"/>
    <property type="match status" value="1"/>
</dbReference>
<feature type="domain" description="Helix-turn-helix" evidence="1">
    <location>
        <begin position="79"/>
        <end position="127"/>
    </location>
</feature>
<dbReference type="InterPro" id="IPR019270">
    <property type="entry name" value="DUF2283"/>
</dbReference>
<evidence type="ECO:0000313" key="3">
    <source>
        <dbReference type="EMBL" id="TGG89295.1"/>
    </source>
</evidence>
<evidence type="ECO:0000313" key="5">
    <source>
        <dbReference type="Proteomes" id="UP000297288"/>
    </source>
</evidence>
<dbReference type="STRING" id="28234.SAMN04488588_2073"/>
<evidence type="ECO:0000259" key="1">
    <source>
        <dbReference type="Pfam" id="PF12728"/>
    </source>
</evidence>
<dbReference type="GO" id="GO:0003677">
    <property type="term" value="F:DNA binding"/>
    <property type="evidence" value="ECO:0007669"/>
    <property type="project" value="InterPro"/>
</dbReference>
<reference evidence="3 5" key="2">
    <citation type="submission" date="2019-04" db="EMBL/GenBank/DDBJ databases">
        <title>Draft genome sequence data and analysis of a Fermenting Bacterium, Geotoga petraea strain HO-Geo1, isolated from heavy-oil petroleum reservoir in Russia.</title>
        <authorList>
            <person name="Grouzdev D.S."/>
            <person name="Semenova E.M."/>
            <person name="Sokolova D.S."/>
            <person name="Tourova T.P."/>
            <person name="Poltaraus A.B."/>
            <person name="Nazina T.N."/>
        </authorList>
    </citation>
    <scope>NUCLEOTIDE SEQUENCE [LARGE SCALE GENOMIC DNA]</scope>
    <source>
        <strain evidence="3 5">HO-Geo1</strain>
    </source>
</reference>
<dbReference type="EMBL" id="SRME01000001">
    <property type="protein sequence ID" value="TGG89295.1"/>
    <property type="molecule type" value="Genomic_DNA"/>
</dbReference>
<gene>
    <name evidence="3" type="ORF">E4650_03650</name>
    <name evidence="2" type="ORF">SAMN04488588_2073</name>
</gene>
<dbReference type="InterPro" id="IPR009061">
    <property type="entry name" value="DNA-bd_dom_put_sf"/>
</dbReference>
<dbReference type="InterPro" id="IPR041657">
    <property type="entry name" value="HTH_17"/>
</dbReference>
<dbReference type="Proteomes" id="UP000297288">
    <property type="component" value="Unassembled WGS sequence"/>
</dbReference>
<dbReference type="InterPro" id="IPR010093">
    <property type="entry name" value="SinI_DNA-bd"/>
</dbReference>
<dbReference type="SUPFAM" id="SSF46955">
    <property type="entry name" value="Putative DNA-binding domain"/>
    <property type="match status" value="1"/>
</dbReference>
<dbReference type="Gene3D" id="1.10.1660.10">
    <property type="match status" value="1"/>
</dbReference>
<organism evidence="2 4">
    <name type="scientific">Geotoga petraea</name>
    <dbReference type="NCBI Taxonomy" id="28234"/>
    <lineage>
        <taxon>Bacteria</taxon>
        <taxon>Thermotogati</taxon>
        <taxon>Thermotogota</taxon>
        <taxon>Thermotogae</taxon>
        <taxon>Petrotogales</taxon>
        <taxon>Petrotogaceae</taxon>
        <taxon>Geotoga</taxon>
    </lineage>
</organism>
<dbReference type="RefSeq" id="WP_091405689.1">
    <property type="nucleotide sequence ID" value="NZ_FMYV01000012.1"/>
</dbReference>
<dbReference type="NCBIfam" id="TIGR01764">
    <property type="entry name" value="excise"/>
    <property type="match status" value="1"/>
</dbReference>
<keyword evidence="4" id="KW-1185">Reference proteome</keyword>